<accession>F4Q6P4</accession>
<evidence type="ECO:0000259" key="11">
    <source>
        <dbReference type="Pfam" id="PF04389"/>
    </source>
</evidence>
<gene>
    <name evidence="12" type="ORF">DFA_09101</name>
</gene>
<organism evidence="12 13">
    <name type="scientific">Cavenderia fasciculata</name>
    <name type="common">Slime mold</name>
    <name type="synonym">Dictyostelium fasciculatum</name>
    <dbReference type="NCBI Taxonomy" id="261658"/>
    <lineage>
        <taxon>Eukaryota</taxon>
        <taxon>Amoebozoa</taxon>
        <taxon>Evosea</taxon>
        <taxon>Eumycetozoa</taxon>
        <taxon>Dictyostelia</taxon>
        <taxon>Acytosteliales</taxon>
        <taxon>Cavenderiaceae</taxon>
        <taxon>Cavenderia</taxon>
    </lineage>
</organism>
<evidence type="ECO:0000256" key="4">
    <source>
        <dbReference type="ARBA" id="ARBA00022729"/>
    </source>
</evidence>
<keyword evidence="7 10" id="KW-0472">Membrane</keyword>
<keyword evidence="3 10" id="KW-0812">Transmembrane</keyword>
<dbReference type="InterPro" id="IPR016574">
    <property type="entry name" value="Nicalin"/>
</dbReference>
<feature type="transmembrane region" description="Helical" evidence="10">
    <location>
        <begin position="451"/>
        <end position="472"/>
    </location>
</feature>
<dbReference type="Proteomes" id="UP000007797">
    <property type="component" value="Unassembled WGS sequence"/>
</dbReference>
<dbReference type="GO" id="GO:0009966">
    <property type="term" value="P:regulation of signal transduction"/>
    <property type="evidence" value="ECO:0007669"/>
    <property type="project" value="InterPro"/>
</dbReference>
<keyword evidence="8" id="KW-0325">Glycoprotein</keyword>
<keyword evidence="4" id="KW-0732">Signal</keyword>
<keyword evidence="13" id="KW-1185">Reference proteome</keyword>
<name>F4Q6P4_CACFS</name>
<dbReference type="PANTHER" id="PTHR31826">
    <property type="entry name" value="NICALIN"/>
    <property type="match status" value="1"/>
</dbReference>
<evidence type="ECO:0000256" key="3">
    <source>
        <dbReference type="ARBA" id="ARBA00022692"/>
    </source>
</evidence>
<evidence type="ECO:0000256" key="6">
    <source>
        <dbReference type="ARBA" id="ARBA00022989"/>
    </source>
</evidence>
<dbReference type="RefSeq" id="XP_004354954.1">
    <property type="nucleotide sequence ID" value="XM_004354902.1"/>
</dbReference>
<dbReference type="OMA" id="WSTSRHC"/>
<dbReference type="GO" id="GO:0005789">
    <property type="term" value="C:endoplasmic reticulum membrane"/>
    <property type="evidence" value="ECO:0007669"/>
    <property type="project" value="UniProtKB-SubCell"/>
</dbReference>
<dbReference type="AlphaFoldDB" id="F4Q6P4"/>
<dbReference type="KEGG" id="dfa:DFA_09101"/>
<evidence type="ECO:0000256" key="5">
    <source>
        <dbReference type="ARBA" id="ARBA00022824"/>
    </source>
</evidence>
<comment type="subcellular location">
    <subcellularLocation>
        <location evidence="1">Endoplasmic reticulum membrane</location>
        <topology evidence="1">Single-pass membrane protein</topology>
    </subcellularLocation>
</comment>
<evidence type="ECO:0000256" key="8">
    <source>
        <dbReference type="ARBA" id="ARBA00023180"/>
    </source>
</evidence>
<feature type="domain" description="Peptidase M28" evidence="11">
    <location>
        <begin position="136"/>
        <end position="317"/>
    </location>
</feature>
<sequence length="486" mass="53789">MLQFDSSTFRFGPQRSILGAQTIRYEQSRALEDYSTYTVVIGVGHLTFNVLQSLLEQSIAGIIVTVPSTNNIGSSSTLTIASLSRLTINVPIYFVEDEDIKEDLVGGDLRLVTSDKTPSPTPITQWNVINFSGRLVGQVERGDSIVPPTVVVVAHYDTFSRLAPAFVSTTINRREQSTSGVVALLELSRIFSKLYSSADNQPAYNIIFLLTSGSATNYQGAEQWLSQQSPVVSESIDLVVCIDSLISGRSNDEPLYLHVSRPPKDNTTRQLYSDFTTSASDFGLEMNLVQKKINISSPVIYWEHEVFSRKRIPAVTVSQRKQPFDQSTEPLLLVDQPINTRSLATNIQIIAKAIINHIYANEKISKDILVAEDSVLSVNEAFIDSWSNALSRVTRSLPFVDVGQIQPAIEKLLNTYLLDVVVDSSKSGTSSGLVCYQPIQTILSFSNVKSFTFDILVFVGCIVYLIALYFGLCGKDRAFNEIKSFF</sequence>
<dbReference type="SUPFAM" id="SSF53187">
    <property type="entry name" value="Zn-dependent exopeptidases"/>
    <property type="match status" value="1"/>
</dbReference>
<reference evidence="13" key="1">
    <citation type="journal article" date="2011" name="Genome Res.">
        <title>Phylogeny-wide analysis of social amoeba genomes highlights ancient origins for complex intercellular communication.</title>
        <authorList>
            <person name="Heidel A.J."/>
            <person name="Lawal H.M."/>
            <person name="Felder M."/>
            <person name="Schilde C."/>
            <person name="Helps N.R."/>
            <person name="Tunggal B."/>
            <person name="Rivero F."/>
            <person name="John U."/>
            <person name="Schleicher M."/>
            <person name="Eichinger L."/>
            <person name="Platzer M."/>
            <person name="Noegel A.A."/>
            <person name="Schaap P."/>
            <person name="Gloeckner G."/>
        </authorList>
    </citation>
    <scope>NUCLEOTIDE SEQUENCE [LARGE SCALE GENOMIC DNA]</scope>
    <source>
        <strain evidence="13">SH3</strain>
    </source>
</reference>
<dbReference type="Pfam" id="PF04389">
    <property type="entry name" value="Peptidase_M28"/>
    <property type="match status" value="1"/>
</dbReference>
<evidence type="ECO:0000313" key="12">
    <source>
        <dbReference type="EMBL" id="EGG16554.1"/>
    </source>
</evidence>
<dbReference type="InterPro" id="IPR007484">
    <property type="entry name" value="Peptidase_M28"/>
</dbReference>
<evidence type="ECO:0000256" key="10">
    <source>
        <dbReference type="SAM" id="Phobius"/>
    </source>
</evidence>
<dbReference type="STRING" id="1054147.F4Q6P4"/>
<comment type="similarity">
    <text evidence="2">Belongs to the nicastrin family.</text>
</comment>
<protein>
    <recommendedName>
        <fullName evidence="9">BOS complex subunit NCLN</fullName>
    </recommendedName>
</protein>
<evidence type="ECO:0000256" key="2">
    <source>
        <dbReference type="ARBA" id="ARBA00007717"/>
    </source>
</evidence>
<evidence type="ECO:0000256" key="1">
    <source>
        <dbReference type="ARBA" id="ARBA00004389"/>
    </source>
</evidence>
<dbReference type="EMBL" id="GL883023">
    <property type="protein sequence ID" value="EGG16554.1"/>
    <property type="molecule type" value="Genomic_DNA"/>
</dbReference>
<keyword evidence="6 10" id="KW-1133">Transmembrane helix</keyword>
<keyword evidence="5" id="KW-0256">Endoplasmic reticulum</keyword>
<dbReference type="Gene3D" id="3.40.630.10">
    <property type="entry name" value="Zn peptidases"/>
    <property type="match status" value="1"/>
</dbReference>
<evidence type="ECO:0000256" key="7">
    <source>
        <dbReference type="ARBA" id="ARBA00023136"/>
    </source>
</evidence>
<dbReference type="OrthoDB" id="20321at2759"/>
<proteinExistence type="inferred from homology"/>
<evidence type="ECO:0000313" key="13">
    <source>
        <dbReference type="Proteomes" id="UP000007797"/>
    </source>
</evidence>
<evidence type="ECO:0000256" key="9">
    <source>
        <dbReference type="ARBA" id="ARBA00034873"/>
    </source>
</evidence>
<dbReference type="GeneID" id="14868610"/>